<feature type="domain" description="Centromere kinetochore component CENP-T N-terminal" evidence="3">
    <location>
        <begin position="6"/>
        <end position="240"/>
    </location>
</feature>
<dbReference type="PANTHER" id="PTHR46904">
    <property type="entry name" value="CENTROMERE PROTEIN T"/>
    <property type="match status" value="1"/>
</dbReference>
<accession>A0A4Z2FZL1</accession>
<dbReference type="PANTHER" id="PTHR46904:SF1">
    <property type="entry name" value="CENTROMERE PROTEIN T"/>
    <property type="match status" value="1"/>
</dbReference>
<keyword evidence="5" id="KW-1185">Reference proteome</keyword>
<feature type="region of interest" description="Disordered" evidence="2">
    <location>
        <begin position="117"/>
        <end position="142"/>
    </location>
</feature>
<dbReference type="InterPro" id="IPR028255">
    <property type="entry name" value="CENP-T"/>
</dbReference>
<dbReference type="GO" id="GO:0007059">
    <property type="term" value="P:chromosome segregation"/>
    <property type="evidence" value="ECO:0007669"/>
    <property type="project" value="TreeGrafter"/>
</dbReference>
<dbReference type="Proteomes" id="UP000314294">
    <property type="component" value="Unassembled WGS sequence"/>
</dbReference>
<dbReference type="GO" id="GO:0003677">
    <property type="term" value="F:DNA binding"/>
    <property type="evidence" value="ECO:0007669"/>
    <property type="project" value="UniProtKB-KW"/>
</dbReference>
<dbReference type="InterPro" id="IPR032373">
    <property type="entry name" value="CENP-T_N"/>
</dbReference>
<feature type="compositionally biased region" description="Basic and acidic residues" evidence="2">
    <location>
        <begin position="334"/>
        <end position="344"/>
    </location>
</feature>
<comment type="caution">
    <text evidence="4">The sequence shown here is derived from an EMBL/GenBank/DDBJ whole genome shotgun (WGS) entry which is preliminary data.</text>
</comment>
<reference evidence="4 5" key="1">
    <citation type="submission" date="2019-03" db="EMBL/GenBank/DDBJ databases">
        <title>First draft genome of Liparis tanakae, snailfish: a comprehensive survey of snailfish specific genes.</title>
        <authorList>
            <person name="Kim W."/>
            <person name="Song I."/>
            <person name="Jeong J.-H."/>
            <person name="Kim D."/>
            <person name="Kim S."/>
            <person name="Ryu S."/>
            <person name="Song J.Y."/>
            <person name="Lee S.K."/>
        </authorList>
    </citation>
    <scope>NUCLEOTIDE SEQUENCE [LARGE SCALE GENOMIC DNA]</scope>
    <source>
        <tissue evidence="4">Muscle</tissue>
    </source>
</reference>
<evidence type="ECO:0000313" key="4">
    <source>
        <dbReference type="EMBL" id="TNN46756.1"/>
    </source>
</evidence>
<evidence type="ECO:0000313" key="5">
    <source>
        <dbReference type="Proteomes" id="UP000314294"/>
    </source>
</evidence>
<dbReference type="GO" id="GO:0000278">
    <property type="term" value="P:mitotic cell cycle"/>
    <property type="evidence" value="ECO:0007669"/>
    <property type="project" value="TreeGrafter"/>
</dbReference>
<dbReference type="GO" id="GO:0000776">
    <property type="term" value="C:kinetochore"/>
    <property type="evidence" value="ECO:0007669"/>
    <property type="project" value="InterPro"/>
</dbReference>
<proteinExistence type="predicted"/>
<dbReference type="Pfam" id="PF16171">
    <property type="entry name" value="CENP-T_N"/>
    <property type="match status" value="1"/>
</dbReference>
<feature type="compositionally biased region" description="Low complexity" evidence="2">
    <location>
        <begin position="18"/>
        <end position="32"/>
    </location>
</feature>
<feature type="region of interest" description="Disordered" evidence="2">
    <location>
        <begin position="15"/>
        <end position="68"/>
    </location>
</feature>
<dbReference type="AlphaFoldDB" id="A0A4Z2FZL1"/>
<protein>
    <submittedName>
        <fullName evidence="4">Centromere protein T</fullName>
    </submittedName>
</protein>
<organism evidence="4 5">
    <name type="scientific">Liparis tanakae</name>
    <name type="common">Tanaka's snailfish</name>
    <dbReference type="NCBI Taxonomy" id="230148"/>
    <lineage>
        <taxon>Eukaryota</taxon>
        <taxon>Metazoa</taxon>
        <taxon>Chordata</taxon>
        <taxon>Craniata</taxon>
        <taxon>Vertebrata</taxon>
        <taxon>Euteleostomi</taxon>
        <taxon>Actinopterygii</taxon>
        <taxon>Neopterygii</taxon>
        <taxon>Teleostei</taxon>
        <taxon>Neoteleostei</taxon>
        <taxon>Acanthomorphata</taxon>
        <taxon>Eupercaria</taxon>
        <taxon>Perciformes</taxon>
        <taxon>Cottioidei</taxon>
        <taxon>Cottales</taxon>
        <taxon>Liparidae</taxon>
        <taxon>Liparis</taxon>
    </lineage>
</organism>
<gene>
    <name evidence="4" type="primary">CENPT</name>
    <name evidence="4" type="ORF">EYF80_043041</name>
</gene>
<evidence type="ECO:0000256" key="2">
    <source>
        <dbReference type="SAM" id="MobiDB-lite"/>
    </source>
</evidence>
<evidence type="ECO:0000256" key="1">
    <source>
        <dbReference type="ARBA" id="ARBA00023125"/>
    </source>
</evidence>
<feature type="region of interest" description="Disordered" evidence="2">
    <location>
        <begin position="320"/>
        <end position="360"/>
    </location>
</feature>
<evidence type="ECO:0000259" key="3">
    <source>
        <dbReference type="Pfam" id="PF16171"/>
    </source>
</evidence>
<sequence>MEHTEDLSARVLLQQILSTEPPRTPITRSSTRSSDRLSRKDAGAQTPQNILRRSLGRKLRESITRKSLPATNKRTTSFMLQKTNTPASASGMCDDEDTPRHILMNILRTEPVKSPVVHEKVASEEPQPSSADSSGIGRRPSIELSGLDLPDITIGDAASTAKGLSRKRPRRSLNVTAFEKRLKEGDDVEEYEESMDDHSSLSLSSSTSLSLKTPFVDVHTEKRGLQKRVFDRRKIAVEEFEAAVNKRQTAGVSSSVQVEQGLSETAYSEGFTLGLSKLSEPDLTTDILHCNTALYAQTDGATSSFSVIATQDKPTVMASQIQRQMEEEEEEMEAEHGKPGKDKSMYAFPTEEGPEPQNEE</sequence>
<dbReference type="GO" id="GO:0051382">
    <property type="term" value="P:kinetochore assembly"/>
    <property type="evidence" value="ECO:0007669"/>
    <property type="project" value="InterPro"/>
</dbReference>
<name>A0A4Z2FZL1_9TELE</name>
<feature type="compositionally biased region" description="Basic and acidic residues" evidence="2">
    <location>
        <begin position="33"/>
        <end position="42"/>
    </location>
</feature>
<keyword evidence="1" id="KW-0238">DNA-binding</keyword>
<dbReference type="EMBL" id="SRLO01000775">
    <property type="protein sequence ID" value="TNN46756.1"/>
    <property type="molecule type" value="Genomic_DNA"/>
</dbReference>
<dbReference type="OrthoDB" id="10071681at2759"/>